<organism evidence="3 4">
    <name type="scientific">Gossypium gossypioides</name>
    <name type="common">Mexican cotton</name>
    <name type="synonym">Selera gossypioides</name>
    <dbReference type="NCBI Taxonomy" id="34282"/>
    <lineage>
        <taxon>Eukaryota</taxon>
        <taxon>Viridiplantae</taxon>
        <taxon>Streptophyta</taxon>
        <taxon>Embryophyta</taxon>
        <taxon>Tracheophyta</taxon>
        <taxon>Spermatophyta</taxon>
        <taxon>Magnoliopsida</taxon>
        <taxon>eudicotyledons</taxon>
        <taxon>Gunneridae</taxon>
        <taxon>Pentapetalae</taxon>
        <taxon>rosids</taxon>
        <taxon>malvids</taxon>
        <taxon>Malvales</taxon>
        <taxon>Malvaceae</taxon>
        <taxon>Malvoideae</taxon>
        <taxon>Gossypium</taxon>
    </lineage>
</organism>
<dbReference type="PANTHER" id="PTHR47074">
    <property type="entry name" value="BNAC02G40300D PROTEIN"/>
    <property type="match status" value="1"/>
</dbReference>
<dbReference type="PANTHER" id="PTHR47074:SF61">
    <property type="entry name" value="RNASE H TYPE-1 DOMAIN-CONTAINING PROTEIN"/>
    <property type="match status" value="1"/>
</dbReference>
<dbReference type="InterPro" id="IPR012337">
    <property type="entry name" value="RNaseH-like_sf"/>
</dbReference>
<sequence>MEEKKLILVGSGDSKTDVNRMNRSVYFDAAFDQQHARSASGLIVQGEGGEIMATKSVIHNNIATPFAAEAHAGLKALELGRSMGFTDLQILGDSKTIIRKCQSSEQDRSIIGAIINDIQEIKTRSIKERGRTLPGRGDADYHPMSRREDEAKASRLREKK</sequence>
<proteinExistence type="predicted"/>
<evidence type="ECO:0000256" key="1">
    <source>
        <dbReference type="SAM" id="MobiDB-lite"/>
    </source>
</evidence>
<reference evidence="3 4" key="1">
    <citation type="journal article" date="2019" name="Genome Biol. Evol.">
        <title>Insights into the evolution of the New World diploid cottons (Gossypium, subgenus Houzingenia) based on genome sequencing.</title>
        <authorList>
            <person name="Grover C.E."/>
            <person name="Arick M.A. 2nd"/>
            <person name="Thrash A."/>
            <person name="Conover J.L."/>
            <person name="Sanders W.S."/>
            <person name="Peterson D.G."/>
            <person name="Frelichowski J.E."/>
            <person name="Scheffler J.A."/>
            <person name="Scheffler B.E."/>
            <person name="Wendel J.F."/>
        </authorList>
    </citation>
    <scope>NUCLEOTIDE SEQUENCE [LARGE SCALE GENOMIC DNA]</scope>
    <source>
        <strain evidence="3">5</strain>
        <tissue evidence="3">Leaf</tissue>
    </source>
</reference>
<dbReference type="SUPFAM" id="SSF53098">
    <property type="entry name" value="Ribonuclease H-like"/>
    <property type="match status" value="1"/>
</dbReference>
<dbReference type="GO" id="GO:0004523">
    <property type="term" value="F:RNA-DNA hybrid ribonuclease activity"/>
    <property type="evidence" value="ECO:0007669"/>
    <property type="project" value="InterPro"/>
</dbReference>
<dbReference type="GO" id="GO:0003676">
    <property type="term" value="F:nucleic acid binding"/>
    <property type="evidence" value="ECO:0007669"/>
    <property type="project" value="InterPro"/>
</dbReference>
<dbReference type="InterPro" id="IPR036397">
    <property type="entry name" value="RNaseH_sf"/>
</dbReference>
<dbReference type="Pfam" id="PF13456">
    <property type="entry name" value="RVT_3"/>
    <property type="match status" value="1"/>
</dbReference>
<keyword evidence="4" id="KW-1185">Reference proteome</keyword>
<evidence type="ECO:0000313" key="3">
    <source>
        <dbReference type="EMBL" id="MBA0756100.1"/>
    </source>
</evidence>
<dbReference type="CDD" id="cd06222">
    <property type="entry name" value="RNase_H_like"/>
    <property type="match status" value="1"/>
</dbReference>
<comment type="caution">
    <text evidence="3">The sequence shown here is derived from an EMBL/GenBank/DDBJ whole genome shotgun (WGS) entry which is preliminary data.</text>
</comment>
<dbReference type="InterPro" id="IPR002156">
    <property type="entry name" value="RNaseH_domain"/>
</dbReference>
<evidence type="ECO:0000313" key="4">
    <source>
        <dbReference type="Proteomes" id="UP000593579"/>
    </source>
</evidence>
<evidence type="ECO:0000259" key="2">
    <source>
        <dbReference type="Pfam" id="PF13456"/>
    </source>
</evidence>
<name>A0A7J9D5W1_GOSGO</name>
<dbReference type="OrthoDB" id="994024at2759"/>
<feature type="domain" description="RNase H type-1" evidence="2">
    <location>
        <begin position="27"/>
        <end position="123"/>
    </location>
</feature>
<accession>A0A7J9D5W1</accession>
<dbReference type="Gene3D" id="3.30.420.10">
    <property type="entry name" value="Ribonuclease H-like superfamily/Ribonuclease H"/>
    <property type="match status" value="1"/>
</dbReference>
<gene>
    <name evidence="3" type="ORF">Gogos_005461</name>
</gene>
<dbReference type="AlphaFoldDB" id="A0A7J9D5W1"/>
<protein>
    <recommendedName>
        <fullName evidence="2">RNase H type-1 domain-containing protein</fullName>
    </recommendedName>
</protein>
<dbReference type="Proteomes" id="UP000593579">
    <property type="component" value="Unassembled WGS sequence"/>
</dbReference>
<dbReference type="InterPro" id="IPR052929">
    <property type="entry name" value="RNase_H-like_EbsB-rel"/>
</dbReference>
<dbReference type="InterPro" id="IPR044730">
    <property type="entry name" value="RNase_H-like_dom_plant"/>
</dbReference>
<dbReference type="EMBL" id="JABEZY010273299">
    <property type="protein sequence ID" value="MBA0756100.1"/>
    <property type="molecule type" value="Genomic_DNA"/>
</dbReference>
<feature type="region of interest" description="Disordered" evidence="1">
    <location>
        <begin position="126"/>
        <end position="160"/>
    </location>
</feature>